<proteinExistence type="predicted"/>
<evidence type="ECO:0000313" key="2">
    <source>
        <dbReference type="EMBL" id="QIR82182.1"/>
    </source>
</evidence>
<keyword evidence="1" id="KW-1133">Transmembrane helix</keyword>
<dbReference type="EMBL" id="MN379577">
    <property type="protein sequence ID" value="QIR82182.1"/>
    <property type="molecule type" value="Genomic_DNA"/>
</dbReference>
<keyword evidence="1" id="KW-0472">Membrane</keyword>
<protein>
    <submittedName>
        <fullName evidence="2">Uncharacterized protein</fullName>
    </submittedName>
</protein>
<sequence>MQATHCHPPPCRLMTHRFASASAIYGGGETNSYASIYHYTTHPKHKTPFKKLSDGRILFFFASLFFSGHWNVPILSYTYN</sequence>
<name>A0A6G9W0V6_9ZZZZ</name>
<evidence type="ECO:0000256" key="1">
    <source>
        <dbReference type="SAM" id="Phobius"/>
    </source>
</evidence>
<dbReference type="AlphaFoldDB" id="A0A6G9W0V6"/>
<accession>A0A6G9W0V6</accession>
<reference evidence="2" key="1">
    <citation type="submission" date="2019-08" db="EMBL/GenBank/DDBJ databases">
        <title>Identification of single stranded DNA viruses in chicken tracheal swab swabs.</title>
        <authorList>
            <person name="Chrzastek K."/>
            <person name="Kapczynski D."/>
            <person name="Kulkarni A."/>
            <person name="Chappell L."/>
            <person name="Schmidlin K."/>
            <person name="Varsani A."/>
        </authorList>
    </citation>
    <scope>NUCLEOTIDE SEQUENCE</scope>
    <source>
        <strain evidence="2">Mg8_260</strain>
    </source>
</reference>
<organism evidence="2">
    <name type="scientific">unidentified</name>
    <dbReference type="NCBI Taxonomy" id="32644"/>
    <lineage>
        <taxon>unclassified sequences</taxon>
    </lineage>
</organism>
<keyword evidence="1" id="KW-0812">Transmembrane</keyword>
<feature type="transmembrane region" description="Helical" evidence="1">
    <location>
        <begin position="57"/>
        <end position="79"/>
    </location>
</feature>